<evidence type="ECO:0000313" key="3">
    <source>
        <dbReference type="EMBL" id="MXP09379.1"/>
    </source>
</evidence>
<dbReference type="InterPro" id="IPR040079">
    <property type="entry name" value="Glutathione_S-Trfase"/>
</dbReference>
<dbReference type="PANTHER" id="PTHR44051">
    <property type="entry name" value="GLUTATHIONE S-TRANSFERASE-RELATED"/>
    <property type="match status" value="1"/>
</dbReference>
<dbReference type="SFLD" id="SFLDS00019">
    <property type="entry name" value="Glutathione_Transferase_(cytos"/>
    <property type="match status" value="1"/>
</dbReference>
<gene>
    <name evidence="3" type="ORF">GRI68_04230</name>
</gene>
<dbReference type="SUPFAM" id="SSF47616">
    <property type="entry name" value="GST C-terminal domain-like"/>
    <property type="match status" value="1"/>
</dbReference>
<dbReference type="Gene3D" id="3.40.30.10">
    <property type="entry name" value="Glutaredoxin"/>
    <property type="match status" value="1"/>
</dbReference>
<dbReference type="SUPFAM" id="SSF52833">
    <property type="entry name" value="Thioredoxin-like"/>
    <property type="match status" value="1"/>
</dbReference>
<dbReference type="Proteomes" id="UP000429229">
    <property type="component" value="Unassembled WGS sequence"/>
</dbReference>
<dbReference type="Gene3D" id="1.20.1050.10">
    <property type="match status" value="1"/>
</dbReference>
<dbReference type="InterPro" id="IPR004045">
    <property type="entry name" value="Glutathione_S-Trfase_N"/>
</dbReference>
<comment type="caution">
    <text evidence="3">The sequence shown here is derived from an EMBL/GenBank/DDBJ whole genome shotgun (WGS) entry which is preliminary data.</text>
</comment>
<dbReference type="PROSITE" id="PS50404">
    <property type="entry name" value="GST_NTER"/>
    <property type="match status" value="1"/>
</dbReference>
<dbReference type="OrthoDB" id="9810080at2"/>
<protein>
    <submittedName>
        <fullName evidence="3">Glutathione S-transferase family protein</fullName>
    </submittedName>
</protein>
<sequence length="225" mass="25474">MLTLHHLEYSQSFRILWLLEELGADYLLERYDRDPKSRLAPDDLKQLSPLGTAPVVTDDAGLVLAESNAAIDYILDSYPDSPLRPGAGDPSRADYLFWFHAGNGSLMPMQFMNGILTMMEARSPALMRPMIKAVTSKVRDALVRPRLKRIFDLMEEDLGRHMWLAGDTMTAADITLVYSIFSAEDRGHIDANRPNIGRWIAQVRKTPSFQRATEKDGRETIVFSF</sequence>
<proteinExistence type="predicted"/>
<evidence type="ECO:0000313" key="4">
    <source>
        <dbReference type="Proteomes" id="UP000429229"/>
    </source>
</evidence>
<organism evidence="3 4">
    <name type="scientific">Alteriqipengyuania halimionae</name>
    <dbReference type="NCBI Taxonomy" id="1926630"/>
    <lineage>
        <taxon>Bacteria</taxon>
        <taxon>Pseudomonadati</taxon>
        <taxon>Pseudomonadota</taxon>
        <taxon>Alphaproteobacteria</taxon>
        <taxon>Sphingomonadales</taxon>
        <taxon>Erythrobacteraceae</taxon>
        <taxon>Alteriqipengyuania</taxon>
    </lineage>
</organism>
<dbReference type="InterPro" id="IPR036282">
    <property type="entry name" value="Glutathione-S-Trfase_C_sf"/>
</dbReference>
<dbReference type="InterPro" id="IPR036249">
    <property type="entry name" value="Thioredoxin-like_sf"/>
</dbReference>
<keyword evidence="4" id="KW-1185">Reference proteome</keyword>
<dbReference type="PANTHER" id="PTHR44051:SF9">
    <property type="entry name" value="GLUTATHIONE S-TRANSFERASE 1"/>
    <property type="match status" value="1"/>
</dbReference>
<name>A0A6I4TZZ3_9SPHN</name>
<dbReference type="GO" id="GO:0016740">
    <property type="term" value="F:transferase activity"/>
    <property type="evidence" value="ECO:0007669"/>
    <property type="project" value="UniProtKB-KW"/>
</dbReference>
<reference evidence="3 4" key="1">
    <citation type="submission" date="2019-12" db="EMBL/GenBank/DDBJ databases">
        <title>Genomic-based taxomic classification of the family Erythrobacteraceae.</title>
        <authorList>
            <person name="Xu L."/>
        </authorList>
    </citation>
    <scope>NUCLEOTIDE SEQUENCE [LARGE SCALE GENOMIC DNA]</scope>
    <source>
        <strain evidence="3 4">LMG 29519</strain>
    </source>
</reference>
<dbReference type="PROSITE" id="PS50405">
    <property type="entry name" value="GST_CTER"/>
    <property type="match status" value="1"/>
</dbReference>
<evidence type="ECO:0000259" key="2">
    <source>
        <dbReference type="PROSITE" id="PS50405"/>
    </source>
</evidence>
<dbReference type="CDD" id="cd03046">
    <property type="entry name" value="GST_N_GTT1_like"/>
    <property type="match status" value="1"/>
</dbReference>
<dbReference type="EMBL" id="WTYR01000001">
    <property type="protein sequence ID" value="MXP09379.1"/>
    <property type="molecule type" value="Genomic_DNA"/>
</dbReference>
<accession>A0A6I4TZZ3</accession>
<dbReference type="Pfam" id="PF00043">
    <property type="entry name" value="GST_C"/>
    <property type="match status" value="1"/>
</dbReference>
<dbReference type="SFLD" id="SFLDG00358">
    <property type="entry name" value="Main_(cytGST)"/>
    <property type="match status" value="1"/>
</dbReference>
<keyword evidence="3" id="KW-0808">Transferase</keyword>
<feature type="domain" description="GST N-terminal" evidence="1">
    <location>
        <begin position="1"/>
        <end position="82"/>
    </location>
</feature>
<dbReference type="RefSeq" id="WP_160616077.1">
    <property type="nucleotide sequence ID" value="NZ_WTYR01000001.1"/>
</dbReference>
<dbReference type="SFLD" id="SFLDG01150">
    <property type="entry name" value="Main.1:_Beta-like"/>
    <property type="match status" value="1"/>
</dbReference>
<dbReference type="Pfam" id="PF13409">
    <property type="entry name" value="GST_N_2"/>
    <property type="match status" value="1"/>
</dbReference>
<dbReference type="InterPro" id="IPR010987">
    <property type="entry name" value="Glutathione-S-Trfase_C-like"/>
</dbReference>
<dbReference type="AlphaFoldDB" id="A0A6I4TZZ3"/>
<feature type="domain" description="GST C-terminal" evidence="2">
    <location>
        <begin position="88"/>
        <end position="222"/>
    </location>
</feature>
<evidence type="ECO:0000259" key="1">
    <source>
        <dbReference type="PROSITE" id="PS50404"/>
    </source>
</evidence>
<dbReference type="InterPro" id="IPR004046">
    <property type="entry name" value="GST_C"/>
</dbReference>